<keyword evidence="3" id="KW-1185">Reference proteome</keyword>
<dbReference type="InterPro" id="IPR014198">
    <property type="entry name" value="Spore_III_AB"/>
</dbReference>
<keyword evidence="1" id="KW-0812">Transmembrane</keyword>
<name>A0ABT4DE82_9CLOT</name>
<dbReference type="PIRSF" id="PIRSF021435">
    <property type="entry name" value="SpoIIIAB"/>
    <property type="match status" value="1"/>
</dbReference>
<dbReference type="PROSITE" id="PS51257">
    <property type="entry name" value="PROKAR_LIPOPROTEIN"/>
    <property type="match status" value="1"/>
</dbReference>
<keyword evidence="1" id="KW-1133">Transmembrane helix</keyword>
<feature type="transmembrane region" description="Helical" evidence="1">
    <location>
        <begin position="6"/>
        <end position="23"/>
    </location>
</feature>
<evidence type="ECO:0000256" key="1">
    <source>
        <dbReference type="SAM" id="Phobius"/>
    </source>
</evidence>
<dbReference type="RefSeq" id="WP_268062393.1">
    <property type="nucleotide sequence ID" value="NZ_JAPQFJ010000018.1"/>
</dbReference>
<dbReference type="EMBL" id="JAPQFJ010000018">
    <property type="protein sequence ID" value="MCY6959958.1"/>
    <property type="molecule type" value="Genomic_DNA"/>
</dbReference>
<comment type="caution">
    <text evidence="2">The sequence shown here is derived from an EMBL/GenBank/DDBJ whole genome shotgun (WGS) entry which is preliminary data.</text>
</comment>
<reference evidence="2" key="1">
    <citation type="submission" date="2022-12" db="EMBL/GenBank/DDBJ databases">
        <title>Clostridium sp. nov., isolated from industrial wastewater.</title>
        <authorList>
            <person name="Jiayan W."/>
        </authorList>
    </citation>
    <scope>NUCLEOTIDE SEQUENCE</scope>
    <source>
        <strain evidence="2">ZC22-4</strain>
    </source>
</reference>
<gene>
    <name evidence="2" type="primary">spoIIIAB</name>
    <name evidence="2" type="ORF">OW729_15150</name>
</gene>
<sequence>MALKTLGCIFILGGCTLIGFILGENLKNRLLQLKEIEQALYVLQNKIVYTRTSLPEIFFHVGEKCNKPISYIFCQVSKLLSDNKVDSVYEGFEKSFQGNCDLISLKKEDINVLMDMARTLGESDIEGQRSIMNLTINNIKKQIKDADSIMQKNTKMYRYLGFSFGAILVIMIL</sequence>
<organism evidence="2 3">
    <name type="scientific">Clostridium brassicae</name>
    <dbReference type="NCBI Taxonomy" id="2999072"/>
    <lineage>
        <taxon>Bacteria</taxon>
        <taxon>Bacillati</taxon>
        <taxon>Bacillota</taxon>
        <taxon>Clostridia</taxon>
        <taxon>Eubacteriales</taxon>
        <taxon>Clostridiaceae</taxon>
        <taxon>Clostridium</taxon>
    </lineage>
</organism>
<evidence type="ECO:0000313" key="2">
    <source>
        <dbReference type="EMBL" id="MCY6959958.1"/>
    </source>
</evidence>
<dbReference type="Pfam" id="PF09548">
    <property type="entry name" value="Spore_III_AB"/>
    <property type="match status" value="1"/>
</dbReference>
<proteinExistence type="predicted"/>
<evidence type="ECO:0000313" key="3">
    <source>
        <dbReference type="Proteomes" id="UP001144612"/>
    </source>
</evidence>
<accession>A0ABT4DE82</accession>
<dbReference type="NCBIfam" id="TIGR02833">
    <property type="entry name" value="spore_III_AB"/>
    <property type="match status" value="1"/>
</dbReference>
<keyword evidence="1" id="KW-0472">Membrane</keyword>
<dbReference type="Proteomes" id="UP001144612">
    <property type="component" value="Unassembled WGS sequence"/>
</dbReference>
<protein>
    <submittedName>
        <fullName evidence="2">Stage III sporulation protein SpoIIIAB</fullName>
    </submittedName>
</protein>